<accession>D8Q6S1</accession>
<dbReference type="Proteomes" id="UP000007431">
    <property type="component" value="Unassembled WGS sequence"/>
</dbReference>
<dbReference type="GeneID" id="9587166"/>
<name>D8Q6S1_SCHCM</name>
<evidence type="ECO:0000313" key="2">
    <source>
        <dbReference type="EMBL" id="EFI95904.1"/>
    </source>
</evidence>
<dbReference type="KEGG" id="scm:SCHCO_02505405"/>
<gene>
    <name evidence="2" type="ORF">SCHCODRAFT_85291</name>
</gene>
<keyword evidence="3" id="KW-1185">Reference proteome</keyword>
<feature type="region of interest" description="Disordered" evidence="1">
    <location>
        <begin position="1"/>
        <end position="56"/>
    </location>
</feature>
<dbReference type="AlphaFoldDB" id="D8Q6S1"/>
<dbReference type="VEuPathDB" id="FungiDB:SCHCODRAFT_02505405"/>
<dbReference type="EMBL" id="GL377307">
    <property type="protein sequence ID" value="EFI95904.1"/>
    <property type="molecule type" value="Genomic_DNA"/>
</dbReference>
<evidence type="ECO:0000313" key="3">
    <source>
        <dbReference type="Proteomes" id="UP000007431"/>
    </source>
</evidence>
<organism evidence="3">
    <name type="scientific">Schizophyllum commune (strain H4-8 / FGSC 9210)</name>
    <name type="common">Split gill fungus</name>
    <dbReference type="NCBI Taxonomy" id="578458"/>
    <lineage>
        <taxon>Eukaryota</taxon>
        <taxon>Fungi</taxon>
        <taxon>Dikarya</taxon>
        <taxon>Basidiomycota</taxon>
        <taxon>Agaricomycotina</taxon>
        <taxon>Agaricomycetes</taxon>
        <taxon>Agaricomycetidae</taxon>
        <taxon>Agaricales</taxon>
        <taxon>Schizophyllaceae</taxon>
        <taxon>Schizophyllum</taxon>
    </lineage>
</organism>
<reference evidence="2 3" key="1">
    <citation type="journal article" date="2010" name="Nat. Biotechnol.">
        <title>Genome sequence of the model mushroom Schizophyllum commune.</title>
        <authorList>
            <person name="Ohm R.A."/>
            <person name="de Jong J.F."/>
            <person name="Lugones L.G."/>
            <person name="Aerts A."/>
            <person name="Kothe E."/>
            <person name="Stajich J.E."/>
            <person name="de Vries R.P."/>
            <person name="Record E."/>
            <person name="Levasseur A."/>
            <person name="Baker S.E."/>
            <person name="Bartholomew K.A."/>
            <person name="Coutinho P.M."/>
            <person name="Erdmann S."/>
            <person name="Fowler T.J."/>
            <person name="Gathman A.C."/>
            <person name="Lombard V."/>
            <person name="Henrissat B."/>
            <person name="Knabe N."/>
            <person name="Kuees U."/>
            <person name="Lilly W.W."/>
            <person name="Lindquist E."/>
            <person name="Lucas S."/>
            <person name="Magnuson J.K."/>
            <person name="Piumi F."/>
            <person name="Raudaskoski M."/>
            <person name="Salamov A."/>
            <person name="Schmutz J."/>
            <person name="Schwarze F.W.M.R."/>
            <person name="vanKuyk P.A."/>
            <person name="Horton J.S."/>
            <person name="Grigoriev I.V."/>
            <person name="Woesten H.A.B."/>
        </authorList>
    </citation>
    <scope>NUCLEOTIDE SEQUENCE [LARGE SCALE GENOMIC DNA]</scope>
    <source>
        <strain evidence="3">H4-8 / FGSC 9210</strain>
    </source>
</reference>
<feature type="compositionally biased region" description="Basic residues" evidence="1">
    <location>
        <begin position="35"/>
        <end position="45"/>
    </location>
</feature>
<proteinExistence type="predicted"/>
<dbReference type="HOGENOM" id="CLU_2414531_0_0_1"/>
<dbReference type="InParanoid" id="D8Q6S1"/>
<sequence>MHKYFLPAPSRRRHARDLSAKNATRGGPLPSNPTRKYRHPCRPTRRISGEYSPALSPYEQRGSLRVEYAAEPHFQAIFVRPQTAGGTRGLSR</sequence>
<evidence type="ECO:0000256" key="1">
    <source>
        <dbReference type="SAM" id="MobiDB-lite"/>
    </source>
</evidence>
<protein>
    <submittedName>
        <fullName evidence="2">Expressed protein</fullName>
    </submittedName>
</protein>